<accession>A0AAU9DPD5</accession>
<dbReference type="Pfam" id="PF00072">
    <property type="entry name" value="Response_reg"/>
    <property type="match status" value="1"/>
</dbReference>
<dbReference type="GO" id="GO:0000160">
    <property type="term" value="P:phosphorelay signal transduction system"/>
    <property type="evidence" value="ECO:0007669"/>
    <property type="project" value="InterPro"/>
</dbReference>
<dbReference type="Gene3D" id="3.40.50.2300">
    <property type="match status" value="1"/>
</dbReference>
<dbReference type="InterPro" id="IPR050595">
    <property type="entry name" value="Bact_response_regulator"/>
</dbReference>
<dbReference type="SUPFAM" id="SSF52172">
    <property type="entry name" value="CheY-like"/>
    <property type="match status" value="1"/>
</dbReference>
<dbReference type="KEGG" id="haby:HLVA_08470"/>
<evidence type="ECO:0000313" key="5">
    <source>
        <dbReference type="Proteomes" id="UP001321582"/>
    </source>
</evidence>
<sequence>MMAKGKIFYLDDEPELLEFVEFVLKRYKYDVIVKEKWDDKYLDELEDVDMIILDIMFPEGQPDGYEVCRRIKGIEKLGNIPIYMFSAKAFSEDKEEALENGADGFIEKPVPIDNLVKLVEKVVEEKKKNDFID</sequence>
<dbReference type="PROSITE" id="PS50110">
    <property type="entry name" value="RESPONSE_REGULATORY"/>
    <property type="match status" value="1"/>
</dbReference>
<keyword evidence="1 2" id="KW-0597">Phosphoprotein</keyword>
<evidence type="ECO:0000259" key="3">
    <source>
        <dbReference type="PROSITE" id="PS50110"/>
    </source>
</evidence>
<dbReference type="PANTHER" id="PTHR44591:SF3">
    <property type="entry name" value="RESPONSE REGULATORY DOMAIN-CONTAINING PROTEIN"/>
    <property type="match status" value="1"/>
</dbReference>
<dbReference type="SMART" id="SM00448">
    <property type="entry name" value="REC"/>
    <property type="match status" value="1"/>
</dbReference>
<dbReference type="RefSeq" id="WP_307905210.1">
    <property type="nucleotide sequence ID" value="NZ_AP027059.1"/>
</dbReference>
<dbReference type="PANTHER" id="PTHR44591">
    <property type="entry name" value="STRESS RESPONSE REGULATOR PROTEIN 1"/>
    <property type="match status" value="1"/>
</dbReference>
<dbReference type="InterPro" id="IPR001789">
    <property type="entry name" value="Sig_transdc_resp-reg_receiver"/>
</dbReference>
<gene>
    <name evidence="4" type="ORF">HLVA_08470</name>
</gene>
<evidence type="ECO:0000256" key="2">
    <source>
        <dbReference type="PROSITE-ProRule" id="PRU00169"/>
    </source>
</evidence>
<proteinExistence type="predicted"/>
<dbReference type="Proteomes" id="UP001321582">
    <property type="component" value="Chromosome"/>
</dbReference>
<feature type="modified residue" description="4-aspartylphosphate" evidence="2">
    <location>
        <position position="54"/>
    </location>
</feature>
<keyword evidence="5" id="KW-1185">Reference proteome</keyword>
<evidence type="ECO:0000256" key="1">
    <source>
        <dbReference type="ARBA" id="ARBA00022553"/>
    </source>
</evidence>
<dbReference type="AlphaFoldDB" id="A0AAU9DPD5"/>
<name>A0AAU9DPD5_9FUSO</name>
<organism evidence="4 5">
    <name type="scientific">Haliovirga abyssi</name>
    <dbReference type="NCBI Taxonomy" id="2996794"/>
    <lineage>
        <taxon>Bacteria</taxon>
        <taxon>Fusobacteriati</taxon>
        <taxon>Fusobacteriota</taxon>
        <taxon>Fusobacteriia</taxon>
        <taxon>Fusobacteriales</taxon>
        <taxon>Haliovirgaceae</taxon>
        <taxon>Haliovirga</taxon>
    </lineage>
</organism>
<dbReference type="EMBL" id="AP027059">
    <property type="protein sequence ID" value="BDU50278.1"/>
    <property type="molecule type" value="Genomic_DNA"/>
</dbReference>
<evidence type="ECO:0000313" key="4">
    <source>
        <dbReference type="EMBL" id="BDU50278.1"/>
    </source>
</evidence>
<protein>
    <recommendedName>
        <fullName evidence="3">Response regulatory domain-containing protein</fullName>
    </recommendedName>
</protein>
<reference evidence="4 5" key="1">
    <citation type="submission" date="2022-11" db="EMBL/GenBank/DDBJ databases">
        <title>Haliovirga abyssi gen. nov., sp. nov., a mesophilic fermentative bacterium isolated from the Iheya North hydrothermal field and the proposal of Haliovirgaceae fam. nov.</title>
        <authorList>
            <person name="Miyazaki U."/>
            <person name="Tame A."/>
            <person name="Miyazaki J."/>
            <person name="Takai K."/>
            <person name="Sawayama S."/>
            <person name="Kitajima M."/>
            <person name="Okamoto A."/>
            <person name="Nakagawa S."/>
        </authorList>
    </citation>
    <scope>NUCLEOTIDE SEQUENCE [LARGE SCALE GENOMIC DNA]</scope>
    <source>
        <strain evidence="4 5">IC12</strain>
    </source>
</reference>
<dbReference type="InterPro" id="IPR011006">
    <property type="entry name" value="CheY-like_superfamily"/>
</dbReference>
<feature type="domain" description="Response regulatory" evidence="3">
    <location>
        <begin position="6"/>
        <end position="123"/>
    </location>
</feature>